<keyword evidence="3" id="KW-1185">Reference proteome</keyword>
<name>A0A1G4KHM6_9SACH</name>
<proteinExistence type="predicted"/>
<feature type="compositionally biased region" description="Basic and acidic residues" evidence="1">
    <location>
        <begin position="70"/>
        <end position="98"/>
    </location>
</feature>
<feature type="region of interest" description="Disordered" evidence="1">
    <location>
        <begin position="24"/>
        <end position="43"/>
    </location>
</feature>
<gene>
    <name evidence="2" type="ORF">LAMI_0H12420G</name>
</gene>
<protein>
    <submittedName>
        <fullName evidence="2">LAMI_0H12420g1_1</fullName>
    </submittedName>
</protein>
<organism evidence="2 3">
    <name type="scientific">Lachancea mirantina</name>
    <dbReference type="NCBI Taxonomy" id="1230905"/>
    <lineage>
        <taxon>Eukaryota</taxon>
        <taxon>Fungi</taxon>
        <taxon>Dikarya</taxon>
        <taxon>Ascomycota</taxon>
        <taxon>Saccharomycotina</taxon>
        <taxon>Saccharomycetes</taxon>
        <taxon>Saccharomycetales</taxon>
        <taxon>Saccharomycetaceae</taxon>
        <taxon>Lachancea</taxon>
    </lineage>
</organism>
<evidence type="ECO:0000313" key="2">
    <source>
        <dbReference type="EMBL" id="SCV03972.1"/>
    </source>
</evidence>
<evidence type="ECO:0000256" key="1">
    <source>
        <dbReference type="SAM" id="MobiDB-lite"/>
    </source>
</evidence>
<accession>A0A1G4KHM6</accession>
<dbReference type="OrthoDB" id="4034641at2759"/>
<dbReference type="EMBL" id="LT598468">
    <property type="protein sequence ID" value="SCV03972.1"/>
    <property type="molecule type" value="Genomic_DNA"/>
</dbReference>
<evidence type="ECO:0000313" key="3">
    <source>
        <dbReference type="Proteomes" id="UP000191024"/>
    </source>
</evidence>
<reference evidence="3" key="1">
    <citation type="submission" date="2016-03" db="EMBL/GenBank/DDBJ databases">
        <authorList>
            <person name="Devillers H."/>
        </authorList>
    </citation>
    <scope>NUCLEOTIDE SEQUENCE [LARGE SCALE GENOMIC DNA]</scope>
</reference>
<sequence>MLAQTLKTTRFTAKSAQNALSLASRSFTSNPVAFMPKKDDDVTQQQLDENKAKLEELEKGNSKHGTFQGELKRPSDAELKKRGEDAQVEQQRPDDGVY</sequence>
<dbReference type="Proteomes" id="UP000191024">
    <property type="component" value="Chromosome H"/>
</dbReference>
<dbReference type="AlphaFoldDB" id="A0A1G4KHM6"/>
<feature type="region of interest" description="Disordered" evidence="1">
    <location>
        <begin position="55"/>
        <end position="98"/>
    </location>
</feature>